<evidence type="ECO:0000313" key="3">
    <source>
        <dbReference type="Proteomes" id="UP001379533"/>
    </source>
</evidence>
<evidence type="ECO:0000313" key="2">
    <source>
        <dbReference type="EMBL" id="WXA99042.1"/>
    </source>
</evidence>
<dbReference type="RefSeq" id="WP_394849672.1">
    <property type="nucleotide sequence ID" value="NZ_CP089982.1"/>
</dbReference>
<keyword evidence="3" id="KW-1185">Reference proteome</keyword>
<feature type="region of interest" description="Disordered" evidence="1">
    <location>
        <begin position="221"/>
        <end position="244"/>
    </location>
</feature>
<reference evidence="2 3" key="1">
    <citation type="submission" date="2021-12" db="EMBL/GenBank/DDBJ databases">
        <title>Discovery of the Pendulisporaceae a myxobacterial family with distinct sporulation behavior and unique specialized metabolism.</title>
        <authorList>
            <person name="Garcia R."/>
            <person name="Popoff A."/>
            <person name="Bader C.D."/>
            <person name="Loehr J."/>
            <person name="Walesch S."/>
            <person name="Walt C."/>
            <person name="Boldt J."/>
            <person name="Bunk B."/>
            <person name="Haeckl F.J.F.P.J."/>
            <person name="Gunesch A.P."/>
            <person name="Birkelbach J."/>
            <person name="Nuebel U."/>
            <person name="Pietschmann T."/>
            <person name="Bach T."/>
            <person name="Mueller R."/>
        </authorList>
    </citation>
    <scope>NUCLEOTIDE SEQUENCE [LARGE SCALE GENOMIC DNA]</scope>
    <source>
        <strain evidence="2 3">MSr12523</strain>
    </source>
</reference>
<gene>
    <name evidence="2" type="ORF">LZC95_19745</name>
</gene>
<sequence length="244" mass="26941">MSAVRVLHAMQLANVVVGVPRARWDRAFNVLAALSTANVFAYRFERNDRKALPVTVAELEAAVGRCRPLVLEQGNRTLDGVEEWTTTSDGHPFLHARRAREVSMLRWAFARMQRTKVRLSARELAWIARAATSDSPGLMDRLAALSRANVAALQKARIRGVRWDAAAHAAPEAIFAALRHVEADALFAHFLLDVFRANVCEVDVDAVEAFRALLPPRESVHTPAPPEFEATPMTMASSEESNPA</sequence>
<feature type="compositionally biased region" description="Polar residues" evidence="1">
    <location>
        <begin position="234"/>
        <end position="244"/>
    </location>
</feature>
<name>A0ABZ2KK39_9BACT</name>
<accession>A0ABZ2KK39</accession>
<evidence type="ECO:0000256" key="1">
    <source>
        <dbReference type="SAM" id="MobiDB-lite"/>
    </source>
</evidence>
<protein>
    <submittedName>
        <fullName evidence="2">Uncharacterized protein</fullName>
    </submittedName>
</protein>
<dbReference type="EMBL" id="CP089982">
    <property type="protein sequence ID" value="WXA99042.1"/>
    <property type="molecule type" value="Genomic_DNA"/>
</dbReference>
<organism evidence="2 3">
    <name type="scientific">Pendulispora brunnea</name>
    <dbReference type="NCBI Taxonomy" id="2905690"/>
    <lineage>
        <taxon>Bacteria</taxon>
        <taxon>Pseudomonadati</taxon>
        <taxon>Myxococcota</taxon>
        <taxon>Myxococcia</taxon>
        <taxon>Myxococcales</taxon>
        <taxon>Sorangiineae</taxon>
        <taxon>Pendulisporaceae</taxon>
        <taxon>Pendulispora</taxon>
    </lineage>
</organism>
<dbReference type="Proteomes" id="UP001379533">
    <property type="component" value="Chromosome"/>
</dbReference>
<proteinExistence type="predicted"/>